<dbReference type="EMBL" id="LJZO01000037">
    <property type="protein sequence ID" value="ROV92534.1"/>
    <property type="molecule type" value="Genomic_DNA"/>
</dbReference>
<proteinExistence type="predicted"/>
<evidence type="ECO:0008006" key="8">
    <source>
        <dbReference type="Google" id="ProtNLM"/>
    </source>
</evidence>
<evidence type="ECO:0000313" key="7">
    <source>
        <dbReference type="Proteomes" id="UP000284375"/>
    </source>
</evidence>
<protein>
    <recommendedName>
        <fullName evidence="8">Mid2 domain-containing protein</fullName>
    </recommendedName>
</protein>
<dbReference type="GO" id="GO:0016020">
    <property type="term" value="C:membrane"/>
    <property type="evidence" value="ECO:0007669"/>
    <property type="project" value="UniProtKB-SubCell"/>
</dbReference>
<accession>A0A423VNN7</accession>
<dbReference type="InterPro" id="IPR051694">
    <property type="entry name" value="Immunoregulatory_rcpt-like"/>
</dbReference>
<dbReference type="AlphaFoldDB" id="A0A423VNN7"/>
<dbReference type="GO" id="GO:0071944">
    <property type="term" value="C:cell periphery"/>
    <property type="evidence" value="ECO:0007669"/>
    <property type="project" value="UniProtKB-ARBA"/>
</dbReference>
<comment type="caution">
    <text evidence="6">The sequence shown here is derived from an EMBL/GenBank/DDBJ whole genome shotgun (WGS) entry which is preliminary data.</text>
</comment>
<dbReference type="Proteomes" id="UP000284375">
    <property type="component" value="Unassembled WGS sequence"/>
</dbReference>
<evidence type="ECO:0000313" key="6">
    <source>
        <dbReference type="EMBL" id="ROV92534.1"/>
    </source>
</evidence>
<keyword evidence="3 5" id="KW-1133">Transmembrane helix</keyword>
<sequence>MSAVSIIAELGLTCPHGGSFYICQGAETQFLGCCTMDPCASGKGYCPQDSLRYSSYSKDNYISIPPENCDSPYNSSSWYTCSNADPPFMGCCASNPCNAGCSNDDLLAARVDDDPSNASVFLTATATTTSGSTAIPSAGSAATSSTSSDNGSTSLSTGAIVGIAIGSSFTALIAAVVLFLCYKRREKAKKTDLIASGQPSPYGTPGAYLPSPYQDSFGSPGLSLGMSPMPPYSAPQYGNEKIL</sequence>
<keyword evidence="2 5" id="KW-0812">Transmembrane</keyword>
<organism evidence="6 7">
    <name type="scientific">Cytospora chrysosperma</name>
    <name type="common">Cytospora canker fungus</name>
    <name type="synonym">Sphaeria chrysosperma</name>
    <dbReference type="NCBI Taxonomy" id="252740"/>
    <lineage>
        <taxon>Eukaryota</taxon>
        <taxon>Fungi</taxon>
        <taxon>Dikarya</taxon>
        <taxon>Ascomycota</taxon>
        <taxon>Pezizomycotina</taxon>
        <taxon>Sordariomycetes</taxon>
        <taxon>Sordariomycetidae</taxon>
        <taxon>Diaporthales</taxon>
        <taxon>Cytosporaceae</taxon>
        <taxon>Cytospora</taxon>
    </lineage>
</organism>
<evidence type="ECO:0000256" key="3">
    <source>
        <dbReference type="ARBA" id="ARBA00022989"/>
    </source>
</evidence>
<evidence type="ECO:0000256" key="4">
    <source>
        <dbReference type="ARBA" id="ARBA00023136"/>
    </source>
</evidence>
<evidence type="ECO:0000256" key="2">
    <source>
        <dbReference type="ARBA" id="ARBA00022692"/>
    </source>
</evidence>
<keyword evidence="7" id="KW-1185">Reference proteome</keyword>
<dbReference type="STRING" id="252740.A0A423VNN7"/>
<dbReference type="OrthoDB" id="3692311at2759"/>
<dbReference type="PANTHER" id="PTHR15549:SF27">
    <property type="entry name" value="CHITIN-BINDING TYPE-1 DOMAIN-CONTAINING PROTEIN"/>
    <property type="match status" value="1"/>
</dbReference>
<evidence type="ECO:0000256" key="5">
    <source>
        <dbReference type="SAM" id="Phobius"/>
    </source>
</evidence>
<comment type="subcellular location">
    <subcellularLocation>
        <location evidence="1">Membrane</location>
        <topology evidence="1">Single-pass membrane protein</topology>
    </subcellularLocation>
</comment>
<feature type="transmembrane region" description="Helical" evidence="5">
    <location>
        <begin position="159"/>
        <end position="182"/>
    </location>
</feature>
<name>A0A423VNN7_CYTCH</name>
<keyword evidence="4 5" id="KW-0472">Membrane</keyword>
<reference evidence="6 7" key="1">
    <citation type="submission" date="2015-09" db="EMBL/GenBank/DDBJ databases">
        <title>Host preference determinants of Valsa canker pathogens revealed by comparative genomics.</title>
        <authorList>
            <person name="Yin Z."/>
            <person name="Huang L."/>
        </authorList>
    </citation>
    <scope>NUCLEOTIDE SEQUENCE [LARGE SCALE GENOMIC DNA]</scope>
    <source>
        <strain evidence="6 7">YSFL</strain>
    </source>
</reference>
<dbReference type="PANTHER" id="PTHR15549">
    <property type="entry name" value="PAIRED IMMUNOGLOBULIN-LIKE TYPE 2 RECEPTOR"/>
    <property type="match status" value="1"/>
</dbReference>
<gene>
    <name evidence="6" type="ORF">VSDG_06692</name>
</gene>
<evidence type="ECO:0000256" key="1">
    <source>
        <dbReference type="ARBA" id="ARBA00004167"/>
    </source>
</evidence>